<gene>
    <name evidence="2" type="ORF">URODEC1_LOCUS117737</name>
</gene>
<dbReference type="Proteomes" id="UP001497457">
    <property type="component" value="Chromosome 9rd"/>
</dbReference>
<evidence type="ECO:0000256" key="1">
    <source>
        <dbReference type="SAM" id="MobiDB-lite"/>
    </source>
</evidence>
<sequence>MERKGKMTEITVARPDDVSPAGGSAAICEVNNKQASKEPTTPGTPSSPATVWRRSDGRRAEGGAVGSLPGWKLDCLCNDSGLPAAAKGGFLCF</sequence>
<accession>A0ABC9GLP8</accession>
<evidence type="ECO:0000313" key="2">
    <source>
        <dbReference type="EMBL" id="CAL5097588.1"/>
    </source>
</evidence>
<feature type="region of interest" description="Disordered" evidence="1">
    <location>
        <begin position="1"/>
        <end position="63"/>
    </location>
</feature>
<name>A0ABC9GLP8_9POAL</name>
<organism evidence="2 3">
    <name type="scientific">Urochloa decumbens</name>
    <dbReference type="NCBI Taxonomy" id="240449"/>
    <lineage>
        <taxon>Eukaryota</taxon>
        <taxon>Viridiplantae</taxon>
        <taxon>Streptophyta</taxon>
        <taxon>Embryophyta</taxon>
        <taxon>Tracheophyta</taxon>
        <taxon>Spermatophyta</taxon>
        <taxon>Magnoliopsida</taxon>
        <taxon>Liliopsida</taxon>
        <taxon>Poales</taxon>
        <taxon>Poaceae</taxon>
        <taxon>PACMAD clade</taxon>
        <taxon>Panicoideae</taxon>
        <taxon>Panicodae</taxon>
        <taxon>Paniceae</taxon>
        <taxon>Melinidinae</taxon>
        <taxon>Urochloa</taxon>
    </lineage>
</organism>
<reference evidence="2 3" key="2">
    <citation type="submission" date="2024-10" db="EMBL/GenBank/DDBJ databases">
        <authorList>
            <person name="Ryan C."/>
        </authorList>
    </citation>
    <scope>NUCLEOTIDE SEQUENCE [LARGE SCALE GENOMIC DNA]</scope>
</reference>
<feature type="compositionally biased region" description="Low complexity" evidence="1">
    <location>
        <begin position="39"/>
        <end position="50"/>
    </location>
</feature>
<dbReference type="EMBL" id="OZ075119">
    <property type="protein sequence ID" value="CAL5097588.1"/>
    <property type="molecule type" value="Genomic_DNA"/>
</dbReference>
<dbReference type="AlphaFoldDB" id="A0ABC9GLP8"/>
<protein>
    <submittedName>
        <fullName evidence="2">Uncharacterized protein</fullName>
    </submittedName>
</protein>
<evidence type="ECO:0000313" key="3">
    <source>
        <dbReference type="Proteomes" id="UP001497457"/>
    </source>
</evidence>
<proteinExistence type="predicted"/>
<reference evidence="3" key="1">
    <citation type="submission" date="2024-06" db="EMBL/GenBank/DDBJ databases">
        <authorList>
            <person name="Ryan C."/>
        </authorList>
    </citation>
    <scope>NUCLEOTIDE SEQUENCE [LARGE SCALE GENOMIC DNA]</scope>
</reference>
<keyword evidence="3" id="KW-1185">Reference proteome</keyword>